<keyword evidence="12 15" id="KW-0503">Monooxygenase</keyword>
<evidence type="ECO:0000256" key="7">
    <source>
        <dbReference type="ARBA" id="ARBA00022723"/>
    </source>
</evidence>
<keyword evidence="6 14" id="KW-0349">Heme</keyword>
<dbReference type="GO" id="GO:0005789">
    <property type="term" value="C:endoplasmic reticulum membrane"/>
    <property type="evidence" value="ECO:0007669"/>
    <property type="project" value="UniProtKB-SubCell"/>
</dbReference>
<proteinExistence type="inferred from homology"/>
<evidence type="ECO:0000256" key="13">
    <source>
        <dbReference type="ARBA" id="ARBA00023136"/>
    </source>
</evidence>
<evidence type="ECO:0000256" key="9">
    <source>
        <dbReference type="ARBA" id="ARBA00022848"/>
    </source>
</evidence>
<dbReference type="PANTHER" id="PTHR24292:SF54">
    <property type="entry name" value="CYP9F3-RELATED"/>
    <property type="match status" value="1"/>
</dbReference>
<evidence type="ECO:0000313" key="18">
    <source>
        <dbReference type="Proteomes" id="UP000728032"/>
    </source>
</evidence>
<evidence type="ECO:0000256" key="15">
    <source>
        <dbReference type="RuleBase" id="RU000461"/>
    </source>
</evidence>
<organism evidence="17">
    <name type="scientific">Oppiella nova</name>
    <dbReference type="NCBI Taxonomy" id="334625"/>
    <lineage>
        <taxon>Eukaryota</taxon>
        <taxon>Metazoa</taxon>
        <taxon>Ecdysozoa</taxon>
        <taxon>Arthropoda</taxon>
        <taxon>Chelicerata</taxon>
        <taxon>Arachnida</taxon>
        <taxon>Acari</taxon>
        <taxon>Acariformes</taxon>
        <taxon>Sarcoptiformes</taxon>
        <taxon>Oribatida</taxon>
        <taxon>Brachypylina</taxon>
        <taxon>Oppioidea</taxon>
        <taxon>Oppiidae</taxon>
        <taxon>Oppiella</taxon>
    </lineage>
</organism>
<keyword evidence="8" id="KW-0256">Endoplasmic reticulum</keyword>
<dbReference type="InterPro" id="IPR002403">
    <property type="entry name" value="Cyt_P450_E_grp-IV"/>
</dbReference>
<sequence length="377" mass="43077">MKYLDVLGENCQELDMIDTFSKYLLDVNATTIFSTKLDLYKSPTDGDTTSEHPFVFHAREEFVFKGWKEMASLVLPNFVLKGLGDKKATKFYQNVIRHLLKDRRDNPGKKHHDFVQMLMDAEVTDRKPGDGSATTQDNSEMHHVNQGEKSLAVERKVMDIKIRDKRLTEDEVVAQGYVFMRGGIVPITTTLAFTAYELSLNPDCQRRLRHEISDAISATTGEIAYEVLARLPYLDAVVSETLRLHVAPLSLFRYPSADYRLGDTGITLKAGQQIEIPGYAIHLSDENYPDAFKYDPDRFMPENKHLIKPYTYLPFGGGPRNCVGMRLALLEIKICLAHMVLKYQFVRTPKTDVPLQYQRSIQMIYPKRIFVGIEKIA</sequence>
<dbReference type="GO" id="GO:0004497">
    <property type="term" value="F:monooxygenase activity"/>
    <property type="evidence" value="ECO:0007669"/>
    <property type="project" value="UniProtKB-KW"/>
</dbReference>
<dbReference type="Proteomes" id="UP000728032">
    <property type="component" value="Unassembled WGS sequence"/>
</dbReference>
<dbReference type="GO" id="GO:0020037">
    <property type="term" value="F:heme binding"/>
    <property type="evidence" value="ECO:0007669"/>
    <property type="project" value="InterPro"/>
</dbReference>
<protein>
    <recommendedName>
        <fullName evidence="19">Cytochrome P450</fullName>
    </recommendedName>
</protein>
<dbReference type="EMBL" id="OC925768">
    <property type="protein sequence ID" value="CAD7656328.1"/>
    <property type="molecule type" value="Genomic_DNA"/>
</dbReference>
<name>A0A7R9QSN6_9ACAR</name>
<dbReference type="EMBL" id="CAJPVJ010010943">
    <property type="protein sequence ID" value="CAG2173515.1"/>
    <property type="molecule type" value="Genomic_DNA"/>
</dbReference>
<dbReference type="AlphaFoldDB" id="A0A7R9QSN6"/>
<evidence type="ECO:0000256" key="1">
    <source>
        <dbReference type="ARBA" id="ARBA00001971"/>
    </source>
</evidence>
<keyword evidence="10 15" id="KW-0560">Oxidoreductase</keyword>
<dbReference type="Gene3D" id="1.10.630.10">
    <property type="entry name" value="Cytochrome P450"/>
    <property type="match status" value="1"/>
</dbReference>
<dbReference type="GO" id="GO:0005506">
    <property type="term" value="F:iron ion binding"/>
    <property type="evidence" value="ECO:0007669"/>
    <property type="project" value="InterPro"/>
</dbReference>
<evidence type="ECO:0008006" key="19">
    <source>
        <dbReference type="Google" id="ProtNLM"/>
    </source>
</evidence>
<evidence type="ECO:0000256" key="14">
    <source>
        <dbReference type="PIRSR" id="PIRSR602403-1"/>
    </source>
</evidence>
<dbReference type="Pfam" id="PF00067">
    <property type="entry name" value="p450"/>
    <property type="match status" value="1"/>
</dbReference>
<feature type="region of interest" description="Disordered" evidence="16">
    <location>
        <begin position="125"/>
        <end position="147"/>
    </location>
</feature>
<evidence type="ECO:0000313" key="17">
    <source>
        <dbReference type="EMBL" id="CAD7656328.1"/>
    </source>
</evidence>
<dbReference type="PRINTS" id="PR00465">
    <property type="entry name" value="EP450IV"/>
</dbReference>
<dbReference type="InterPro" id="IPR017972">
    <property type="entry name" value="Cyt_P450_CS"/>
</dbReference>
<dbReference type="InterPro" id="IPR036396">
    <property type="entry name" value="Cyt_P450_sf"/>
</dbReference>
<dbReference type="InterPro" id="IPR050476">
    <property type="entry name" value="Insect_CytP450_Detox"/>
</dbReference>
<evidence type="ECO:0000256" key="3">
    <source>
        <dbReference type="ARBA" id="ARBA00004174"/>
    </source>
</evidence>
<keyword evidence="9" id="KW-0492">Microsome</keyword>
<evidence type="ECO:0000256" key="5">
    <source>
        <dbReference type="ARBA" id="ARBA00010617"/>
    </source>
</evidence>
<evidence type="ECO:0000256" key="16">
    <source>
        <dbReference type="SAM" id="MobiDB-lite"/>
    </source>
</evidence>
<comment type="similarity">
    <text evidence="5 15">Belongs to the cytochrome P450 family.</text>
</comment>
<dbReference type="SUPFAM" id="SSF48264">
    <property type="entry name" value="Cytochrome P450"/>
    <property type="match status" value="1"/>
</dbReference>
<evidence type="ECO:0000256" key="6">
    <source>
        <dbReference type="ARBA" id="ARBA00022617"/>
    </source>
</evidence>
<dbReference type="GO" id="GO:0016705">
    <property type="term" value="F:oxidoreductase activity, acting on paired donors, with incorporation or reduction of molecular oxygen"/>
    <property type="evidence" value="ECO:0007669"/>
    <property type="project" value="InterPro"/>
</dbReference>
<keyword evidence="13" id="KW-0472">Membrane</keyword>
<evidence type="ECO:0000256" key="4">
    <source>
        <dbReference type="ARBA" id="ARBA00004406"/>
    </source>
</evidence>
<dbReference type="PROSITE" id="PS00086">
    <property type="entry name" value="CYTOCHROME_P450"/>
    <property type="match status" value="1"/>
</dbReference>
<comment type="cofactor">
    <cofactor evidence="1 14">
        <name>heme</name>
        <dbReference type="ChEBI" id="CHEBI:30413"/>
    </cofactor>
</comment>
<comment type="subcellular location">
    <subcellularLocation>
        <location evidence="4">Endoplasmic reticulum membrane</location>
        <topology evidence="4">Peripheral membrane protein</topology>
    </subcellularLocation>
    <subcellularLocation>
        <location evidence="3">Microsome membrane</location>
        <topology evidence="3">Peripheral membrane protein</topology>
    </subcellularLocation>
</comment>
<evidence type="ECO:0000256" key="10">
    <source>
        <dbReference type="ARBA" id="ARBA00023002"/>
    </source>
</evidence>
<evidence type="ECO:0000256" key="2">
    <source>
        <dbReference type="ARBA" id="ARBA00003690"/>
    </source>
</evidence>
<keyword evidence="11 14" id="KW-0408">Iron</keyword>
<feature type="binding site" description="axial binding residue" evidence="14">
    <location>
        <position position="322"/>
    </location>
    <ligand>
        <name>heme</name>
        <dbReference type="ChEBI" id="CHEBI:30413"/>
    </ligand>
    <ligandPart>
        <name>Fe</name>
        <dbReference type="ChEBI" id="CHEBI:18248"/>
    </ligandPart>
</feature>
<evidence type="ECO:0000256" key="8">
    <source>
        <dbReference type="ARBA" id="ARBA00022824"/>
    </source>
</evidence>
<dbReference type="PANTHER" id="PTHR24292">
    <property type="entry name" value="CYTOCHROME P450"/>
    <property type="match status" value="1"/>
</dbReference>
<comment type="function">
    <text evidence="2">May be involved in the metabolism of insect hormones and in the breakdown of synthetic insecticides.</text>
</comment>
<reference evidence="17" key="1">
    <citation type="submission" date="2020-11" db="EMBL/GenBank/DDBJ databases">
        <authorList>
            <person name="Tran Van P."/>
        </authorList>
    </citation>
    <scope>NUCLEOTIDE SEQUENCE</scope>
</reference>
<keyword evidence="18" id="KW-1185">Reference proteome</keyword>
<dbReference type="OrthoDB" id="6692864at2759"/>
<evidence type="ECO:0000256" key="12">
    <source>
        <dbReference type="ARBA" id="ARBA00023033"/>
    </source>
</evidence>
<keyword evidence="7 14" id="KW-0479">Metal-binding</keyword>
<dbReference type="PRINTS" id="PR00385">
    <property type="entry name" value="P450"/>
</dbReference>
<accession>A0A7R9QSN6</accession>
<gene>
    <name evidence="17" type="ORF">ONB1V03_LOCUS12965</name>
</gene>
<dbReference type="InterPro" id="IPR001128">
    <property type="entry name" value="Cyt_P450"/>
</dbReference>
<evidence type="ECO:0000256" key="11">
    <source>
        <dbReference type="ARBA" id="ARBA00023004"/>
    </source>
</evidence>